<name>A0A3P3XMG9_9SPIR</name>
<proteinExistence type="inferred from homology"/>
<keyword evidence="7 8" id="KW-0472">Membrane</keyword>
<feature type="transmembrane region" description="Helical" evidence="8">
    <location>
        <begin position="240"/>
        <end position="260"/>
    </location>
</feature>
<dbReference type="EMBL" id="FWDO01000003">
    <property type="protein sequence ID" value="SLM17415.1"/>
    <property type="molecule type" value="Genomic_DNA"/>
</dbReference>
<keyword evidence="6 8" id="KW-1133">Transmembrane helix</keyword>
<dbReference type="PANTHER" id="PTHR43568">
    <property type="entry name" value="P PROTEIN"/>
    <property type="match status" value="1"/>
</dbReference>
<feature type="transmembrane region" description="Helical" evidence="8">
    <location>
        <begin position="178"/>
        <end position="200"/>
    </location>
</feature>
<evidence type="ECO:0000256" key="5">
    <source>
        <dbReference type="ARBA" id="ARBA00022692"/>
    </source>
</evidence>
<protein>
    <submittedName>
        <fullName evidence="10">Putative arsenical pump membrane protein</fullName>
    </submittedName>
</protein>
<feature type="transmembrane region" description="Helical" evidence="8">
    <location>
        <begin position="399"/>
        <end position="424"/>
    </location>
</feature>
<dbReference type="InterPro" id="IPR000802">
    <property type="entry name" value="Arsenical_pump_ArsB"/>
</dbReference>
<comment type="similarity">
    <text evidence="2">Belongs to the CitM (TC 2.A.11) transporter family.</text>
</comment>
<evidence type="ECO:0000259" key="9">
    <source>
        <dbReference type="Pfam" id="PF03600"/>
    </source>
</evidence>
<dbReference type="PANTHER" id="PTHR43568:SF1">
    <property type="entry name" value="P PROTEIN"/>
    <property type="match status" value="1"/>
</dbReference>
<reference evidence="10" key="1">
    <citation type="submission" date="2017-02" db="EMBL/GenBank/DDBJ databases">
        <authorList>
            <person name="Regsiter A."/>
            <person name="William W."/>
        </authorList>
    </citation>
    <scope>NUCLEOTIDE SEQUENCE</scope>
    <source>
        <strain evidence="10">BdmA 4</strain>
    </source>
</reference>
<dbReference type="PRINTS" id="PR00758">
    <property type="entry name" value="ARSENICPUMP"/>
</dbReference>
<dbReference type="InterPro" id="IPR051475">
    <property type="entry name" value="Diverse_Ion_Transporter"/>
</dbReference>
<organism evidence="10">
    <name type="scientific">uncultured spirochete</name>
    <dbReference type="NCBI Taxonomy" id="156406"/>
    <lineage>
        <taxon>Bacteria</taxon>
        <taxon>Pseudomonadati</taxon>
        <taxon>Spirochaetota</taxon>
        <taxon>Spirochaetia</taxon>
        <taxon>Spirochaetales</taxon>
        <taxon>environmental samples</taxon>
    </lineage>
</organism>
<keyword evidence="3" id="KW-0813">Transport</keyword>
<evidence type="ECO:0000256" key="4">
    <source>
        <dbReference type="ARBA" id="ARBA00022475"/>
    </source>
</evidence>
<dbReference type="InterPro" id="IPR004680">
    <property type="entry name" value="Cit_transptr-like_dom"/>
</dbReference>
<sequence>MNTFVLVVLVLMYVGIILFPARKAWISMGAAAVLVAGGAVTPGHALGSLVNWNILCIYLGSLVLAELFIYSRVPAFIAERIVERSPSIGVAITIILLLTGLVSAFVENVATVLVVAPVMIELAKRGKKNLAPLMIGLAVMANLQGTATLVGDPPSMIFANYAGYSFNDFFFKFGKPSIFFAIQVGAVVGAVYFFFYFRSMQSDVHTLPPERIVSWAPSLFLLAMIGGLALFSALSKEGGIHPASGIFVLGLAVLGLLWLAFIKKEPGRARDLVRHIDWGTLAFLAGIFIVVGTLSESGALEVLAGKLAVLVGDDLFFGFALIVSISVLISGFVDNVPYIAAMLPVASGLAKTMQVAPELMLFGLLVGSCLGGNLTPFGASANIVAVSLSEKQGTNVNFWYWLKIAGPFTILTTIAASGFFWIIWR</sequence>
<comment type="subcellular location">
    <subcellularLocation>
        <location evidence="1">Cell membrane</location>
        <topology evidence="1">Multi-pass membrane protein</topology>
    </subcellularLocation>
</comment>
<feature type="transmembrane region" description="Helical" evidence="8">
    <location>
        <begin position="90"/>
        <end position="118"/>
    </location>
</feature>
<evidence type="ECO:0000256" key="8">
    <source>
        <dbReference type="SAM" id="Phobius"/>
    </source>
</evidence>
<feature type="transmembrane region" description="Helical" evidence="8">
    <location>
        <begin position="6"/>
        <end position="37"/>
    </location>
</feature>
<keyword evidence="4" id="KW-1003">Cell membrane</keyword>
<feature type="transmembrane region" description="Helical" evidence="8">
    <location>
        <begin position="49"/>
        <end position="70"/>
    </location>
</feature>
<evidence type="ECO:0000256" key="6">
    <source>
        <dbReference type="ARBA" id="ARBA00022989"/>
    </source>
</evidence>
<feature type="transmembrane region" description="Helical" evidence="8">
    <location>
        <begin position="130"/>
        <end position="150"/>
    </location>
</feature>
<dbReference type="GO" id="GO:0005886">
    <property type="term" value="C:plasma membrane"/>
    <property type="evidence" value="ECO:0007669"/>
    <property type="project" value="UniProtKB-SubCell"/>
</dbReference>
<evidence type="ECO:0000256" key="7">
    <source>
        <dbReference type="ARBA" id="ARBA00023136"/>
    </source>
</evidence>
<gene>
    <name evidence="10" type="ORF">SPIRO4BDMA_30052</name>
</gene>
<accession>A0A3P3XMG9</accession>
<evidence type="ECO:0000313" key="10">
    <source>
        <dbReference type="EMBL" id="SLM17415.1"/>
    </source>
</evidence>
<keyword evidence="5 8" id="KW-0812">Transmembrane</keyword>
<feature type="transmembrane region" description="Helical" evidence="8">
    <location>
        <begin position="359"/>
        <end position="379"/>
    </location>
</feature>
<feature type="transmembrane region" description="Helical" evidence="8">
    <location>
        <begin position="315"/>
        <end position="338"/>
    </location>
</feature>
<evidence type="ECO:0000256" key="1">
    <source>
        <dbReference type="ARBA" id="ARBA00004651"/>
    </source>
</evidence>
<feature type="transmembrane region" description="Helical" evidence="8">
    <location>
        <begin position="212"/>
        <end position="234"/>
    </location>
</feature>
<evidence type="ECO:0000256" key="3">
    <source>
        <dbReference type="ARBA" id="ARBA00022448"/>
    </source>
</evidence>
<dbReference type="Pfam" id="PF03600">
    <property type="entry name" value="CitMHS"/>
    <property type="match status" value="1"/>
</dbReference>
<dbReference type="AlphaFoldDB" id="A0A3P3XMG9"/>
<feature type="domain" description="Citrate transporter-like" evidence="9">
    <location>
        <begin position="13"/>
        <end position="367"/>
    </location>
</feature>
<dbReference type="GO" id="GO:0015105">
    <property type="term" value="F:arsenite transmembrane transporter activity"/>
    <property type="evidence" value="ECO:0007669"/>
    <property type="project" value="InterPro"/>
</dbReference>
<evidence type="ECO:0000256" key="2">
    <source>
        <dbReference type="ARBA" id="ARBA00009843"/>
    </source>
</evidence>
<feature type="transmembrane region" description="Helical" evidence="8">
    <location>
        <begin position="272"/>
        <end position="295"/>
    </location>
</feature>